<name>A0A8H7YAM5_AJECA</name>
<comment type="caution">
    <text evidence="1">The sequence shown here is derived from an EMBL/GenBank/DDBJ whole genome shotgun (WGS) entry which is preliminary data.</text>
</comment>
<evidence type="ECO:0000313" key="1">
    <source>
        <dbReference type="EMBL" id="KAG5288909.1"/>
    </source>
</evidence>
<dbReference type="EMBL" id="JAEVHI010000006">
    <property type="protein sequence ID" value="KAG5288909.1"/>
    <property type="molecule type" value="Genomic_DNA"/>
</dbReference>
<organism evidence="1 2">
    <name type="scientific">Ajellomyces capsulatus</name>
    <name type="common">Darling's disease fungus</name>
    <name type="synonym">Histoplasma capsulatum</name>
    <dbReference type="NCBI Taxonomy" id="5037"/>
    <lineage>
        <taxon>Eukaryota</taxon>
        <taxon>Fungi</taxon>
        <taxon>Dikarya</taxon>
        <taxon>Ascomycota</taxon>
        <taxon>Pezizomycotina</taxon>
        <taxon>Eurotiomycetes</taxon>
        <taxon>Eurotiomycetidae</taxon>
        <taxon>Onygenales</taxon>
        <taxon>Ajellomycetaceae</taxon>
        <taxon>Histoplasma</taxon>
    </lineage>
</organism>
<reference evidence="1 2" key="1">
    <citation type="submission" date="2021-01" db="EMBL/GenBank/DDBJ databases">
        <title>Chromosome-level genome assembly of a human fungal pathogen reveals clustering of transcriptionally co-regulated genes.</title>
        <authorList>
            <person name="Voorhies M."/>
            <person name="Cohen S."/>
            <person name="Shea T.P."/>
            <person name="Petrus S."/>
            <person name="Munoz J.F."/>
            <person name="Poplawski S."/>
            <person name="Goldman W.E."/>
            <person name="Michael T."/>
            <person name="Cuomo C.A."/>
            <person name="Sil A."/>
            <person name="Beyhan S."/>
        </authorList>
    </citation>
    <scope>NUCLEOTIDE SEQUENCE [LARGE SCALE GENOMIC DNA]</scope>
    <source>
        <strain evidence="1 2">G184AR</strain>
    </source>
</reference>
<dbReference type="AlphaFoldDB" id="A0A8H7YAM5"/>
<evidence type="ECO:0000313" key="2">
    <source>
        <dbReference type="Proteomes" id="UP000670092"/>
    </source>
</evidence>
<dbReference type="VEuPathDB" id="FungiDB:I7I52_12552"/>
<sequence>MMIILDRLYKTRSSVFFFFQIKKPFLYSDSMRSSIMHGSTFQALSILRLRSRRTGPWAEGP</sequence>
<gene>
    <name evidence="1" type="ORF">I7I52_12552</name>
</gene>
<accession>A0A8H7YAM5</accession>
<protein>
    <submittedName>
        <fullName evidence="1">Uncharacterized protein</fullName>
    </submittedName>
</protein>
<dbReference type="Proteomes" id="UP000670092">
    <property type="component" value="Unassembled WGS sequence"/>
</dbReference>
<proteinExistence type="predicted"/>